<organism evidence="2 3">
    <name type="scientific">Daucus carota subsp. sativus</name>
    <name type="common">Carrot</name>
    <dbReference type="NCBI Taxonomy" id="79200"/>
    <lineage>
        <taxon>Eukaryota</taxon>
        <taxon>Viridiplantae</taxon>
        <taxon>Streptophyta</taxon>
        <taxon>Embryophyta</taxon>
        <taxon>Tracheophyta</taxon>
        <taxon>Spermatophyta</taxon>
        <taxon>Magnoliopsida</taxon>
        <taxon>eudicotyledons</taxon>
        <taxon>Gunneridae</taxon>
        <taxon>Pentapetalae</taxon>
        <taxon>asterids</taxon>
        <taxon>campanulids</taxon>
        <taxon>Apiales</taxon>
        <taxon>Apiaceae</taxon>
        <taxon>Apioideae</taxon>
        <taxon>Scandiceae</taxon>
        <taxon>Daucinae</taxon>
        <taxon>Daucus</taxon>
        <taxon>Daucus sect. Daucus</taxon>
    </lineage>
</organism>
<proteinExistence type="predicted"/>
<evidence type="ECO:0000313" key="3">
    <source>
        <dbReference type="Proteomes" id="UP000077755"/>
    </source>
</evidence>
<feature type="region of interest" description="Disordered" evidence="1">
    <location>
        <begin position="1"/>
        <end position="24"/>
    </location>
</feature>
<accession>A0AAF0XJ66</accession>
<dbReference type="Proteomes" id="UP000077755">
    <property type="component" value="Chromosome 7"/>
</dbReference>
<dbReference type="AlphaFoldDB" id="A0AAF0XJ66"/>
<dbReference type="KEGG" id="dcr:108194576"/>
<evidence type="ECO:0000256" key="1">
    <source>
        <dbReference type="SAM" id="MobiDB-lite"/>
    </source>
</evidence>
<name>A0AAF0XJ66_DAUCS</name>
<evidence type="ECO:0000313" key="2">
    <source>
        <dbReference type="EMBL" id="WOH08112.1"/>
    </source>
</evidence>
<gene>
    <name evidence="2" type="ORF">DCAR_0727549</name>
</gene>
<protein>
    <recommendedName>
        <fullName evidence="4">Josephin-like protein</fullName>
    </recommendedName>
</protein>
<reference evidence="2" key="1">
    <citation type="journal article" date="2016" name="Nat. Genet.">
        <title>A high-quality carrot genome assembly provides new insights into carotenoid accumulation and asterid genome evolution.</title>
        <authorList>
            <person name="Iorizzo M."/>
            <person name="Ellison S."/>
            <person name="Senalik D."/>
            <person name="Zeng P."/>
            <person name="Satapoomin P."/>
            <person name="Huang J."/>
            <person name="Bowman M."/>
            <person name="Iovene M."/>
            <person name="Sanseverino W."/>
            <person name="Cavagnaro P."/>
            <person name="Yildiz M."/>
            <person name="Macko-Podgorni A."/>
            <person name="Moranska E."/>
            <person name="Grzebelus E."/>
            <person name="Grzebelus D."/>
            <person name="Ashrafi H."/>
            <person name="Zheng Z."/>
            <person name="Cheng S."/>
            <person name="Spooner D."/>
            <person name="Van Deynze A."/>
            <person name="Simon P."/>
        </authorList>
    </citation>
    <scope>NUCLEOTIDE SEQUENCE</scope>
    <source>
        <tissue evidence="2">Leaf</tissue>
    </source>
</reference>
<keyword evidence="3" id="KW-1185">Reference proteome</keyword>
<reference evidence="2" key="2">
    <citation type="submission" date="2022-03" db="EMBL/GenBank/DDBJ databases">
        <title>Draft title - Genomic analysis of global carrot germplasm unveils the trajectory of domestication and the origin of high carotenoid orange carrot.</title>
        <authorList>
            <person name="Iorizzo M."/>
            <person name="Ellison S."/>
            <person name="Senalik D."/>
            <person name="Macko-Podgorni A."/>
            <person name="Grzebelus D."/>
            <person name="Bostan H."/>
            <person name="Rolling W."/>
            <person name="Curaba J."/>
            <person name="Simon P."/>
        </authorList>
    </citation>
    <scope>NUCLEOTIDE SEQUENCE</scope>
    <source>
        <tissue evidence="2">Leaf</tissue>
    </source>
</reference>
<sequence length="124" mass="13725">MSRRVSFGSDGSDHKQPATVKQAAARRNKNRFVIGLWSIRVSSDPSRSSNAFSTEKFLRRIGEKMAKALSFVSIKRSSRKVSSSALPRSRSYAEPLDSHRAAAIEDCIQFLNSSSCLRKSNSVS</sequence>
<dbReference type="PANTHER" id="PTHR34355:SF1">
    <property type="entry name" value="JOSEPHIN-LIKE PROTEIN"/>
    <property type="match status" value="1"/>
</dbReference>
<dbReference type="PANTHER" id="PTHR34355">
    <property type="entry name" value="JOSEPHIN-LIKE PROTEIN"/>
    <property type="match status" value="1"/>
</dbReference>
<evidence type="ECO:0008006" key="4">
    <source>
        <dbReference type="Google" id="ProtNLM"/>
    </source>
</evidence>
<dbReference type="EMBL" id="CP093349">
    <property type="protein sequence ID" value="WOH08112.1"/>
    <property type="molecule type" value="Genomic_DNA"/>
</dbReference>